<evidence type="ECO:0000313" key="14">
    <source>
        <dbReference type="EMBL" id="MBP5856184.1"/>
    </source>
</evidence>
<dbReference type="Pfam" id="PF00672">
    <property type="entry name" value="HAMP"/>
    <property type="match status" value="2"/>
</dbReference>
<dbReference type="Pfam" id="PF02743">
    <property type="entry name" value="dCache_1"/>
    <property type="match status" value="1"/>
</dbReference>
<evidence type="ECO:0000256" key="3">
    <source>
        <dbReference type="ARBA" id="ARBA00022500"/>
    </source>
</evidence>
<evidence type="ECO:0000313" key="15">
    <source>
        <dbReference type="Proteomes" id="UP000672602"/>
    </source>
</evidence>
<name>A0A8J7S007_9PROT</name>
<dbReference type="PANTHER" id="PTHR32089:SF112">
    <property type="entry name" value="LYSOZYME-LIKE PROTEIN-RELATED"/>
    <property type="match status" value="1"/>
</dbReference>
<dbReference type="EMBL" id="JAGMWN010000001">
    <property type="protein sequence ID" value="MBP5856184.1"/>
    <property type="molecule type" value="Genomic_DNA"/>
</dbReference>
<keyword evidence="10" id="KW-0175">Coiled coil</keyword>
<evidence type="ECO:0000256" key="11">
    <source>
        <dbReference type="SAM" id="MobiDB-lite"/>
    </source>
</evidence>
<dbReference type="PANTHER" id="PTHR32089">
    <property type="entry name" value="METHYL-ACCEPTING CHEMOTAXIS PROTEIN MCPB"/>
    <property type="match status" value="1"/>
</dbReference>
<dbReference type="Gene3D" id="3.30.450.20">
    <property type="entry name" value="PAS domain"/>
    <property type="match status" value="1"/>
</dbReference>
<proteinExistence type="inferred from homology"/>
<evidence type="ECO:0000256" key="10">
    <source>
        <dbReference type="SAM" id="Coils"/>
    </source>
</evidence>
<evidence type="ECO:0000259" key="12">
    <source>
        <dbReference type="PROSITE" id="PS50111"/>
    </source>
</evidence>
<dbReference type="RefSeq" id="WP_210680723.1">
    <property type="nucleotide sequence ID" value="NZ_JAGMWN010000001.1"/>
</dbReference>
<feature type="region of interest" description="Disordered" evidence="11">
    <location>
        <begin position="472"/>
        <end position="491"/>
    </location>
</feature>
<dbReference type="InterPro" id="IPR003660">
    <property type="entry name" value="HAMP_dom"/>
</dbReference>
<protein>
    <submittedName>
        <fullName evidence="14">Methyl-accepting chemotaxis protein</fullName>
    </submittedName>
</protein>
<evidence type="ECO:0000256" key="5">
    <source>
        <dbReference type="ARBA" id="ARBA00022989"/>
    </source>
</evidence>
<dbReference type="CDD" id="cd18774">
    <property type="entry name" value="PDC2_HK_sensor"/>
    <property type="match status" value="1"/>
</dbReference>
<dbReference type="GO" id="GO:0006935">
    <property type="term" value="P:chemotaxis"/>
    <property type="evidence" value="ECO:0007669"/>
    <property type="project" value="UniProtKB-KW"/>
</dbReference>
<dbReference type="Proteomes" id="UP000672602">
    <property type="component" value="Unassembled WGS sequence"/>
</dbReference>
<feature type="coiled-coil region" evidence="10">
    <location>
        <begin position="343"/>
        <end position="370"/>
    </location>
</feature>
<dbReference type="CDD" id="cd12914">
    <property type="entry name" value="PDC1_DGC_like"/>
    <property type="match status" value="1"/>
</dbReference>
<organism evidence="14 15">
    <name type="scientific">Marivibrio halodurans</name>
    <dbReference type="NCBI Taxonomy" id="2039722"/>
    <lineage>
        <taxon>Bacteria</taxon>
        <taxon>Pseudomonadati</taxon>
        <taxon>Pseudomonadota</taxon>
        <taxon>Alphaproteobacteria</taxon>
        <taxon>Rhodospirillales</taxon>
        <taxon>Rhodospirillaceae</taxon>
        <taxon>Marivibrio</taxon>
    </lineage>
</organism>
<dbReference type="Gene3D" id="1.10.287.950">
    <property type="entry name" value="Methyl-accepting chemotaxis protein"/>
    <property type="match status" value="1"/>
</dbReference>
<dbReference type="SMART" id="SM00304">
    <property type="entry name" value="HAMP"/>
    <property type="match status" value="2"/>
</dbReference>
<keyword evidence="3" id="KW-0145">Chemotaxis</keyword>
<dbReference type="PROSITE" id="PS50111">
    <property type="entry name" value="CHEMOTAXIS_TRANSDUC_2"/>
    <property type="match status" value="1"/>
</dbReference>
<dbReference type="Pfam" id="PF00015">
    <property type="entry name" value="MCPsignal"/>
    <property type="match status" value="1"/>
</dbReference>
<dbReference type="InterPro" id="IPR004089">
    <property type="entry name" value="MCPsignal_dom"/>
</dbReference>
<comment type="similarity">
    <text evidence="8">Belongs to the methyl-accepting chemotaxis (MCP) protein family.</text>
</comment>
<dbReference type="CDD" id="cd06225">
    <property type="entry name" value="HAMP"/>
    <property type="match status" value="2"/>
</dbReference>
<evidence type="ECO:0000256" key="6">
    <source>
        <dbReference type="ARBA" id="ARBA00023136"/>
    </source>
</evidence>
<evidence type="ECO:0000256" key="8">
    <source>
        <dbReference type="ARBA" id="ARBA00029447"/>
    </source>
</evidence>
<dbReference type="InterPro" id="IPR033479">
    <property type="entry name" value="dCache_1"/>
</dbReference>
<comment type="subcellular location">
    <subcellularLocation>
        <location evidence="1">Cell membrane</location>
        <topology evidence="1">Multi-pass membrane protein</topology>
    </subcellularLocation>
</comment>
<dbReference type="SMART" id="SM00283">
    <property type="entry name" value="MA"/>
    <property type="match status" value="1"/>
</dbReference>
<dbReference type="Gene3D" id="6.10.340.10">
    <property type="match status" value="1"/>
</dbReference>
<sequence length="696" mass="73694">MSIRNLTLVGSLTCAILPTLILAIGSLMAIRAWTFNEEVDRATSHAHYLGQLLEQNLSSERRGVEAAAAAIGLFDAPSTAEITGILTSYREAHPMIDSALFIDLRGRVSAAFPAIADDGKSRIGADVSDRAYFREAVGQEISTITRDILLGKVSQRRLAILATPVYDANNTLIGVAAGTLWVRDLREQIEQFGYGATGQAAVVTEAGSIIAHGMGELSRDRQDITDLPIWTLVNQSESGPLQDYSDAQGRARFGGYATVPSVGWKIWVSRNSDEIEQVIVDSYLSEIIWVALAIALSVALSVFLTRLIANPLDVVRQTTTRIAGGELSHRAPEQGAAEVIELATSVNRMAAELERNIMEERESKASLERSVEEFASLAGRVASGDLTARVSEDHDGALGELGGSLNRMTESLAGLVSDIQDAVKHIASASSEILAATSQQVSATAEEATAVRQTAATVSEVRQASELATRKARTVSEMSQKMANTAESGRTSVEESIQSSDASKQQMEALAERILAFSEQAEAIAEINATVGELAEQSNLLAVNAGIEAAKAGEAGKGFAFVAGEVKALAERSKEATVQVRKIVVDLQKSAQSTVIAAEQGVKAAESGADAAKRSGESIGALSTSVTDASQAAQQIMATSQQHEAGMDQIVAAIQDIEQSSAQTVSAMQQVEAAAKDLNQLAQRLSDNVRSSIQSD</sequence>
<dbReference type="AlphaFoldDB" id="A0A8J7S007"/>
<dbReference type="PROSITE" id="PS50885">
    <property type="entry name" value="HAMP"/>
    <property type="match status" value="2"/>
</dbReference>
<feature type="domain" description="Methyl-accepting transducer" evidence="12">
    <location>
        <begin position="422"/>
        <end position="658"/>
    </location>
</feature>
<dbReference type="GO" id="GO:0005886">
    <property type="term" value="C:plasma membrane"/>
    <property type="evidence" value="ECO:0007669"/>
    <property type="project" value="UniProtKB-SubCell"/>
</dbReference>
<evidence type="ECO:0000256" key="9">
    <source>
        <dbReference type="PROSITE-ProRule" id="PRU00284"/>
    </source>
</evidence>
<accession>A0A8J7S007</accession>
<keyword evidence="6" id="KW-0472">Membrane</keyword>
<keyword evidence="15" id="KW-1185">Reference proteome</keyword>
<evidence type="ECO:0000259" key="13">
    <source>
        <dbReference type="PROSITE" id="PS50885"/>
    </source>
</evidence>
<comment type="caution">
    <text evidence="14">The sequence shown here is derived from an EMBL/GenBank/DDBJ whole genome shotgun (WGS) entry which is preliminary data.</text>
</comment>
<evidence type="ECO:0000256" key="7">
    <source>
        <dbReference type="ARBA" id="ARBA00023224"/>
    </source>
</evidence>
<evidence type="ECO:0000256" key="2">
    <source>
        <dbReference type="ARBA" id="ARBA00022475"/>
    </source>
</evidence>
<keyword evidence="2" id="KW-1003">Cell membrane</keyword>
<keyword evidence="4" id="KW-0812">Transmembrane</keyword>
<feature type="domain" description="HAMP" evidence="13">
    <location>
        <begin position="306"/>
        <end position="358"/>
    </location>
</feature>
<keyword evidence="7 9" id="KW-0807">Transducer</keyword>
<evidence type="ECO:0000256" key="4">
    <source>
        <dbReference type="ARBA" id="ARBA00022692"/>
    </source>
</evidence>
<dbReference type="GO" id="GO:0007165">
    <property type="term" value="P:signal transduction"/>
    <property type="evidence" value="ECO:0007669"/>
    <property type="project" value="UniProtKB-KW"/>
</dbReference>
<dbReference type="SUPFAM" id="SSF58104">
    <property type="entry name" value="Methyl-accepting chemotaxis protein (MCP) signaling domain"/>
    <property type="match status" value="1"/>
</dbReference>
<keyword evidence="5" id="KW-1133">Transmembrane helix</keyword>
<feature type="compositionally biased region" description="Polar residues" evidence="11">
    <location>
        <begin position="476"/>
        <end position="491"/>
    </location>
</feature>
<dbReference type="SUPFAM" id="SSF158472">
    <property type="entry name" value="HAMP domain-like"/>
    <property type="match status" value="1"/>
</dbReference>
<reference evidence="14" key="1">
    <citation type="submission" date="2021-04" db="EMBL/GenBank/DDBJ databases">
        <authorList>
            <person name="Zhang D.-C."/>
        </authorList>
    </citation>
    <scope>NUCLEOTIDE SEQUENCE</scope>
    <source>
        <strain evidence="14">CGMCC 1.15697</strain>
    </source>
</reference>
<gene>
    <name evidence="14" type="ORF">KAJ83_04130</name>
</gene>
<feature type="domain" description="HAMP" evidence="13">
    <location>
        <begin position="365"/>
        <end position="417"/>
    </location>
</feature>
<evidence type="ECO:0000256" key="1">
    <source>
        <dbReference type="ARBA" id="ARBA00004651"/>
    </source>
</evidence>